<dbReference type="InterPro" id="IPR028098">
    <property type="entry name" value="Glyco_trans_4-like_N"/>
</dbReference>
<dbReference type="GeneID" id="72777283"/>
<organism evidence="3 4">
    <name type="scientific">Thermococcus argininiproducens</name>
    <dbReference type="NCBI Taxonomy" id="2866384"/>
    <lineage>
        <taxon>Archaea</taxon>
        <taxon>Methanobacteriati</taxon>
        <taxon>Methanobacteriota</taxon>
        <taxon>Thermococci</taxon>
        <taxon>Thermococcales</taxon>
        <taxon>Thermococcaceae</taxon>
        <taxon>Thermococcus</taxon>
    </lineage>
</organism>
<dbReference type="GO" id="GO:0016757">
    <property type="term" value="F:glycosyltransferase activity"/>
    <property type="evidence" value="ECO:0007669"/>
    <property type="project" value="InterPro"/>
</dbReference>
<sequence>MKVLMMGPLDKAGGVATHTRELTNALDKVGISVEVYSWNAKRGSPKIISYLVKFHKKTLGVAIKLIKDSKNFDIVHIQSSGPIGGFLPALIAASLKRVLGFKLVVTFHYSNTPSFVKRYGSLLRFVIKNSNRFIVVSSKQKKAILDIAKEFKKRIVVIPNGYNPRRIYEIPKDNARKKLGLNHNDKVIVNVALLLEKKGQKYLIDAMNILVNSYKQEDIKCFIIGEGPLKSELQKRINDYQLQNHVKLLGFVPDEELVLWLNAANLFVLSSLTESFGVVVLEALAVSTPVVATVNGGSEEIITSEDYGLLCPSRDPKCLAEKILIALNKEWNREKIRNYVENFTWENIAKKTSEVYLECINEEL</sequence>
<proteinExistence type="predicted"/>
<evidence type="ECO:0000259" key="1">
    <source>
        <dbReference type="Pfam" id="PF00534"/>
    </source>
</evidence>
<dbReference type="AlphaFoldDB" id="A0A9E7MAM1"/>
<protein>
    <submittedName>
        <fullName evidence="3">Glycosyltransferase family 4 protein</fullName>
    </submittedName>
</protein>
<dbReference type="Proteomes" id="UP001056425">
    <property type="component" value="Chromosome"/>
</dbReference>
<dbReference type="Pfam" id="PF13439">
    <property type="entry name" value="Glyco_transf_4"/>
    <property type="match status" value="1"/>
</dbReference>
<evidence type="ECO:0000259" key="2">
    <source>
        <dbReference type="Pfam" id="PF13439"/>
    </source>
</evidence>
<feature type="domain" description="Glycosyltransferase subfamily 4-like N-terminal" evidence="2">
    <location>
        <begin position="13"/>
        <end position="166"/>
    </location>
</feature>
<dbReference type="EMBL" id="CP080572">
    <property type="protein sequence ID" value="USH00450.1"/>
    <property type="molecule type" value="Genomic_DNA"/>
</dbReference>
<dbReference type="Pfam" id="PF00534">
    <property type="entry name" value="Glycos_transf_1"/>
    <property type="match status" value="1"/>
</dbReference>
<evidence type="ECO:0000313" key="4">
    <source>
        <dbReference type="Proteomes" id="UP001056425"/>
    </source>
</evidence>
<dbReference type="SUPFAM" id="SSF53756">
    <property type="entry name" value="UDP-Glycosyltransferase/glycogen phosphorylase"/>
    <property type="match status" value="1"/>
</dbReference>
<gene>
    <name evidence="3" type="ORF">K1720_03020</name>
</gene>
<dbReference type="InterPro" id="IPR001296">
    <property type="entry name" value="Glyco_trans_1"/>
</dbReference>
<dbReference type="InterPro" id="IPR050194">
    <property type="entry name" value="Glycosyltransferase_grp1"/>
</dbReference>
<dbReference type="CDD" id="cd03801">
    <property type="entry name" value="GT4_PimA-like"/>
    <property type="match status" value="1"/>
</dbReference>
<dbReference type="RefSeq" id="WP_251949804.1">
    <property type="nucleotide sequence ID" value="NZ_CP080572.1"/>
</dbReference>
<reference evidence="3 4" key="1">
    <citation type="submission" date="2021-08" db="EMBL/GenBank/DDBJ databases">
        <title>Thermococcus onnuriiensis IOH2.</title>
        <authorList>
            <person name="Park Y.-J."/>
        </authorList>
    </citation>
    <scope>NUCLEOTIDE SEQUENCE [LARGE SCALE GENOMIC DNA]</scope>
    <source>
        <strain evidence="3 4">IOH2</strain>
    </source>
</reference>
<dbReference type="Gene3D" id="3.40.50.2000">
    <property type="entry name" value="Glycogen Phosphorylase B"/>
    <property type="match status" value="2"/>
</dbReference>
<keyword evidence="4" id="KW-1185">Reference proteome</keyword>
<dbReference type="KEGG" id="thei:K1720_03020"/>
<feature type="domain" description="Glycosyl transferase family 1" evidence="1">
    <location>
        <begin position="172"/>
        <end position="341"/>
    </location>
</feature>
<dbReference type="PANTHER" id="PTHR45947:SF3">
    <property type="entry name" value="SULFOQUINOVOSYL TRANSFERASE SQD2"/>
    <property type="match status" value="1"/>
</dbReference>
<dbReference type="PANTHER" id="PTHR45947">
    <property type="entry name" value="SULFOQUINOVOSYL TRANSFERASE SQD2"/>
    <property type="match status" value="1"/>
</dbReference>
<name>A0A9E7MAM1_9EURY</name>
<evidence type="ECO:0000313" key="3">
    <source>
        <dbReference type="EMBL" id="USH00450.1"/>
    </source>
</evidence>
<accession>A0A9E7MAM1</accession>